<gene>
    <name evidence="1" type="ORF">GTA51_00960</name>
</gene>
<dbReference type="AlphaFoldDB" id="A0A7C9MH97"/>
<keyword evidence="2" id="KW-1185">Reference proteome</keyword>
<protein>
    <submittedName>
        <fullName evidence="1">Uncharacterized protein</fullName>
    </submittedName>
</protein>
<proteinExistence type="predicted"/>
<comment type="caution">
    <text evidence="1">The sequence shown here is derived from an EMBL/GenBank/DDBJ whole genome shotgun (WGS) entry which is preliminary data.</text>
</comment>
<dbReference type="OrthoDB" id="5445923at2"/>
<accession>A0A7C9MH97</accession>
<organism evidence="1 2">
    <name type="scientific">Solidesulfovibrio aerotolerans</name>
    <dbReference type="NCBI Taxonomy" id="295255"/>
    <lineage>
        <taxon>Bacteria</taxon>
        <taxon>Pseudomonadati</taxon>
        <taxon>Thermodesulfobacteriota</taxon>
        <taxon>Desulfovibrionia</taxon>
        <taxon>Desulfovibrionales</taxon>
        <taxon>Desulfovibrionaceae</taxon>
        <taxon>Solidesulfovibrio</taxon>
    </lineage>
</organism>
<dbReference type="Proteomes" id="UP000482487">
    <property type="component" value="Unassembled WGS sequence"/>
</dbReference>
<sequence>MTSTAPPFTPTAWNGLRLTVPSAWRPTRLGLGYMLFEDGAGPAFELKWRQNAGRDGMEAAFRAMTPKGRARRAEALPESWLDRLAAFESMPIAWSTGAHTGLGAALFCPDCGLAAVFQAYGTAAGPSPDRVAEVAAVLASLDHHQPGPPAFAVFGLGYTPPPEFLLASFHFAPGRFNLHFAAGRRRLDILRLAPAEVLLARDHLARLAAQGFGFDADVAAATTPMGRCPAVWLAERQGTGFGQRLLRLCGRPSRLAVLRHDEAADKLLGAAIAAPKPIDPGWLAETAAHCVSL</sequence>
<evidence type="ECO:0000313" key="2">
    <source>
        <dbReference type="Proteomes" id="UP000482487"/>
    </source>
</evidence>
<evidence type="ECO:0000313" key="1">
    <source>
        <dbReference type="EMBL" id="MYL81709.1"/>
    </source>
</evidence>
<dbReference type="EMBL" id="WVUD01000001">
    <property type="protein sequence ID" value="MYL81709.1"/>
    <property type="molecule type" value="Genomic_DNA"/>
</dbReference>
<name>A0A7C9MH97_9BACT</name>
<dbReference type="RefSeq" id="WP_160957913.1">
    <property type="nucleotide sequence ID" value="NZ_WVUD01000001.1"/>
</dbReference>
<reference evidence="1 2" key="1">
    <citation type="submission" date="2020-01" db="EMBL/GenBank/DDBJ databases">
        <title>Genome sequence of Desulfovibrio aerotolerans DSM 16695(T).</title>
        <authorList>
            <person name="Karnachuk O."/>
            <person name="Avakyan M."/>
            <person name="Mardanov A."/>
            <person name="Kadnikov V."/>
            <person name="Ravin N."/>
        </authorList>
    </citation>
    <scope>NUCLEOTIDE SEQUENCE [LARGE SCALE GENOMIC DNA]</scope>
    <source>
        <strain evidence="1 2">DSM 16695</strain>
    </source>
</reference>